<feature type="signal peptide" evidence="1">
    <location>
        <begin position="1"/>
        <end position="36"/>
    </location>
</feature>
<dbReference type="PROSITE" id="PS51318">
    <property type="entry name" value="TAT"/>
    <property type="match status" value="1"/>
</dbReference>
<protein>
    <recommendedName>
        <fullName evidence="3">Ig-like domain-containing protein</fullName>
    </recommendedName>
</protein>
<keyword evidence="1" id="KW-0732">Signal</keyword>
<feature type="chain" id="PRO_5043447873" description="Ig-like domain-containing protein" evidence="1">
    <location>
        <begin position="37"/>
        <end position="620"/>
    </location>
</feature>
<reference evidence="2" key="1">
    <citation type="submission" date="2022-12" db="EMBL/GenBank/DDBJ databases">
        <title>Paraconexibacter alkalitolerans sp. nov. and Baekduia alba sp. nov., isolated from soil and emended description of the genera Paraconexibacter (Chun et al., 2020) and Baekduia (An et al., 2020).</title>
        <authorList>
            <person name="Vieira S."/>
            <person name="Huber K.J."/>
            <person name="Geppert A."/>
            <person name="Wolf J."/>
            <person name="Neumann-Schaal M."/>
            <person name="Muesken M."/>
            <person name="Overmann J."/>
        </authorList>
    </citation>
    <scope>NUCLEOTIDE SEQUENCE</scope>
    <source>
        <strain evidence="2">AEG42_29</strain>
    </source>
</reference>
<dbReference type="EMBL" id="CP114014">
    <property type="protein sequence ID" value="XAY03505.1"/>
    <property type="molecule type" value="Genomic_DNA"/>
</dbReference>
<dbReference type="AlphaFoldDB" id="A0AAU7APF3"/>
<sequence>MVTPSNPASRRRRLLVGGSLGSVLLVGALPAGPAAAASVITRNACEYSYDQYWRDLDITLQGQLSTAGARAGDTVTATAQAFDVALPGWLAEYGYRFGILKAGDNDIDVSVWVAIRATNTVEGTAWQRLDGTATTTITALEDGTFVSASPITYAVAPLSPTTWTAKGGDIRIGQAPAGSLPSIPVGPNSSMRRPTGSVFIEARFGELLRLGFDCLPGGFVGAGAGYEEAPAAPYATTTVPATECISGVPAGGVAATDVQVLAPASVGSAASGQLFSLTPQLRYRLPQAYLQELRTAGRLRPGANTLGGSFVVAVDGTGTAPARRLATVPVPAGIVVTVPASGPITVSGGDATDAVSVTVPLPALEWTATGDAPAQFTAAARSSIGDLTSVAGTSGTVTPYGGLYGRLSFTTADGSTQHVSLDCVSGRVDAGTAGVAYAEAGDRPGGDQGRYAIRAFAPDAFAATRVTPATPPAPPVAVPDPVAPGGGTPAPPTVPAPPVVTPGPRPAVVPTKLRVLSVGLRSAQGKVPVSLQCAGTVGICRGTVTVRSTAILRVGRTRKQVTVTRAVSYRIDPGYTKLYKLVVGRDGATVLRARRKLAVQVVARPAGKNAPVTRKLVLTR</sequence>
<evidence type="ECO:0008006" key="3">
    <source>
        <dbReference type="Google" id="ProtNLM"/>
    </source>
</evidence>
<dbReference type="InterPro" id="IPR006311">
    <property type="entry name" value="TAT_signal"/>
</dbReference>
<gene>
    <name evidence="2" type="ORF">DSM112329_00323</name>
</gene>
<accession>A0AAU7APF3</accession>
<dbReference type="KEGG" id="parq:DSM112329_00323"/>
<name>A0AAU7APF3_9ACTN</name>
<evidence type="ECO:0000313" key="2">
    <source>
        <dbReference type="EMBL" id="XAY03505.1"/>
    </source>
</evidence>
<proteinExistence type="predicted"/>
<evidence type="ECO:0000256" key="1">
    <source>
        <dbReference type="SAM" id="SignalP"/>
    </source>
</evidence>
<dbReference type="RefSeq" id="WP_354700061.1">
    <property type="nucleotide sequence ID" value="NZ_CP114014.1"/>
</dbReference>
<organism evidence="2">
    <name type="scientific">Paraconexibacter sp. AEG42_29</name>
    <dbReference type="NCBI Taxonomy" id="2997339"/>
    <lineage>
        <taxon>Bacteria</taxon>
        <taxon>Bacillati</taxon>
        <taxon>Actinomycetota</taxon>
        <taxon>Thermoleophilia</taxon>
        <taxon>Solirubrobacterales</taxon>
        <taxon>Paraconexibacteraceae</taxon>
        <taxon>Paraconexibacter</taxon>
    </lineage>
</organism>